<keyword evidence="3" id="KW-0732">Signal</keyword>
<gene>
    <name evidence="4" type="primary">PIGL</name>
</gene>
<feature type="chain" id="PRO_5044300748" description="N-acetylglucosaminylphosphatidylinositol deacetylase" evidence="3">
    <location>
        <begin position="25"/>
        <end position="259"/>
    </location>
</feature>
<dbReference type="GeneID" id="114792384"/>
<dbReference type="GO" id="GO:0000225">
    <property type="term" value="F:N-acetylglucosaminylphosphatidylinositol deacetylase activity"/>
    <property type="evidence" value="ECO:0007669"/>
    <property type="project" value="UniProtKB-EC"/>
</dbReference>
<dbReference type="PANTHER" id="PTHR12993">
    <property type="entry name" value="N-ACETYLGLUCOSAMINYL-PHOSPHATIDYLINOSITOL DE-N-ACETYLASE-RELATED"/>
    <property type="match status" value="1"/>
</dbReference>
<name>A0AAY4EQG4_9TELE</name>
<sequence length="259" mass="29198">MLLLLLLAASYALWIRWICRRCRADGARFGRTQSSGGLRALLVTAHPDDECMFFAPTIIELVKSEASVHLLCLSSGNYYGQGPLRQKELVESAAVLGIPASRVTVADREELPDDPRAKWSISLASSLILKHITAQSIDVVLTFDGRGVSGHANHIAVHQALSYLASSGKIPDGCHVLALCSISMFRKYLSVLELPVSWLFPSDFCFVIGMEEHKQAKKAMRCHRSQLLWFRHLYLIFSRYMWVNTFRVVVQEKQVLKFY</sequence>
<reference evidence="4" key="2">
    <citation type="submission" date="2025-08" db="UniProtKB">
        <authorList>
            <consortium name="Ensembl"/>
        </authorList>
    </citation>
    <scope>IDENTIFICATION</scope>
</reference>
<proteinExistence type="inferred from homology"/>
<dbReference type="Pfam" id="PF02585">
    <property type="entry name" value="PIG-L"/>
    <property type="match status" value="1"/>
</dbReference>
<feature type="signal peptide" evidence="3">
    <location>
        <begin position="1"/>
        <end position="24"/>
    </location>
</feature>
<dbReference type="AlphaFoldDB" id="A0AAY4EQG4"/>
<comment type="similarity">
    <text evidence="1">Belongs to the PIGL family.</text>
</comment>
<evidence type="ECO:0000313" key="4">
    <source>
        <dbReference type="Ensembl" id="ENSDCDP00010059897.1"/>
    </source>
</evidence>
<dbReference type="InterPro" id="IPR003737">
    <property type="entry name" value="GlcNAc_PI_deacetylase-related"/>
</dbReference>
<reference evidence="4" key="3">
    <citation type="submission" date="2025-09" db="UniProtKB">
        <authorList>
            <consortium name="Ensembl"/>
        </authorList>
    </citation>
    <scope>IDENTIFICATION</scope>
</reference>
<evidence type="ECO:0000313" key="5">
    <source>
        <dbReference type="Proteomes" id="UP000694580"/>
    </source>
</evidence>
<organism evidence="4 5">
    <name type="scientific">Denticeps clupeoides</name>
    <name type="common">denticle herring</name>
    <dbReference type="NCBI Taxonomy" id="299321"/>
    <lineage>
        <taxon>Eukaryota</taxon>
        <taxon>Metazoa</taxon>
        <taxon>Chordata</taxon>
        <taxon>Craniata</taxon>
        <taxon>Vertebrata</taxon>
        <taxon>Euteleostomi</taxon>
        <taxon>Actinopterygii</taxon>
        <taxon>Neopterygii</taxon>
        <taxon>Teleostei</taxon>
        <taxon>Clupei</taxon>
        <taxon>Clupeiformes</taxon>
        <taxon>Denticipitoidei</taxon>
        <taxon>Denticipitidae</taxon>
        <taxon>Denticeps</taxon>
    </lineage>
</organism>
<dbReference type="Ensembl" id="ENSDCDT00010070629.1">
    <property type="protein sequence ID" value="ENSDCDP00010059897.1"/>
    <property type="gene ID" value="ENSDCDG00010033403.1"/>
</dbReference>
<dbReference type="PANTHER" id="PTHR12993:SF11">
    <property type="entry name" value="N-ACETYLGLUCOSAMINYL-PHOSPHATIDYLINOSITOL DE-N-ACETYLASE"/>
    <property type="match status" value="1"/>
</dbReference>
<reference evidence="4 5" key="1">
    <citation type="submission" date="2020-06" db="EMBL/GenBank/DDBJ databases">
        <authorList>
            <consortium name="Wellcome Sanger Institute Data Sharing"/>
        </authorList>
    </citation>
    <scope>NUCLEOTIDE SEQUENCE [LARGE SCALE GENOMIC DNA]</scope>
</reference>
<protein>
    <recommendedName>
        <fullName evidence="2">N-acetylglucosaminylphosphatidylinositol deacetylase</fullName>
        <ecNumber evidence="2">3.5.1.89</ecNumber>
    </recommendedName>
</protein>
<dbReference type="Proteomes" id="UP000694580">
    <property type="component" value="Chromosome 6"/>
</dbReference>
<dbReference type="Gene3D" id="3.40.50.10320">
    <property type="entry name" value="LmbE-like"/>
    <property type="match status" value="1"/>
</dbReference>
<dbReference type="InterPro" id="IPR024078">
    <property type="entry name" value="LmbE-like_dom_sf"/>
</dbReference>
<evidence type="ECO:0000256" key="3">
    <source>
        <dbReference type="SAM" id="SignalP"/>
    </source>
</evidence>
<keyword evidence="5" id="KW-1185">Reference proteome</keyword>
<dbReference type="GO" id="GO:0005783">
    <property type="term" value="C:endoplasmic reticulum"/>
    <property type="evidence" value="ECO:0007669"/>
    <property type="project" value="TreeGrafter"/>
</dbReference>
<evidence type="ECO:0000256" key="1">
    <source>
        <dbReference type="ARBA" id="ARBA00006066"/>
    </source>
</evidence>
<dbReference type="SUPFAM" id="SSF102588">
    <property type="entry name" value="LmbE-like"/>
    <property type="match status" value="1"/>
</dbReference>
<evidence type="ECO:0000256" key="2">
    <source>
        <dbReference type="ARBA" id="ARBA00012176"/>
    </source>
</evidence>
<dbReference type="GeneTree" id="ENSGT00390000018434"/>
<dbReference type="RefSeq" id="XP_028839294.1">
    <property type="nucleotide sequence ID" value="XM_028983461.1"/>
</dbReference>
<dbReference type="EC" id="3.5.1.89" evidence="2"/>
<accession>A0AAY4EQG4</accession>